<proteinExistence type="inferred from homology"/>
<evidence type="ECO:0000259" key="5">
    <source>
        <dbReference type="SMART" id="SM00093"/>
    </source>
</evidence>
<evidence type="ECO:0000313" key="7">
    <source>
        <dbReference type="Proteomes" id="UP000789524"/>
    </source>
</evidence>
<evidence type="ECO:0000313" key="6">
    <source>
        <dbReference type="EMBL" id="CAG9578814.1"/>
    </source>
</evidence>
<feature type="signal peptide" evidence="4">
    <location>
        <begin position="1"/>
        <end position="22"/>
    </location>
</feature>
<dbReference type="OrthoDB" id="9518664at2759"/>
<accession>A0A8J2W9C0</accession>
<dbReference type="AlphaFoldDB" id="A0A8J2W9C0"/>
<protein>
    <submittedName>
        <fullName evidence="6">(African queen) hypothetical protein</fullName>
    </submittedName>
</protein>
<dbReference type="InterPro" id="IPR023796">
    <property type="entry name" value="Serpin_dom"/>
</dbReference>
<dbReference type="SUPFAM" id="SSF56574">
    <property type="entry name" value="Serpins"/>
    <property type="match status" value="1"/>
</dbReference>
<dbReference type="PANTHER" id="PTHR11461:SF342">
    <property type="entry name" value="SERINE PROTEASE INHIBITOR 28DC"/>
    <property type="match status" value="1"/>
</dbReference>
<dbReference type="GO" id="GO:0005615">
    <property type="term" value="C:extracellular space"/>
    <property type="evidence" value="ECO:0007669"/>
    <property type="project" value="InterPro"/>
</dbReference>
<dbReference type="SMART" id="SM00093">
    <property type="entry name" value="SERPIN"/>
    <property type="match status" value="1"/>
</dbReference>
<feature type="domain" description="Serpin" evidence="5">
    <location>
        <begin position="49"/>
        <end position="444"/>
    </location>
</feature>
<dbReference type="InterPro" id="IPR042178">
    <property type="entry name" value="Serpin_sf_1"/>
</dbReference>
<keyword evidence="4" id="KW-0732">Signal</keyword>
<comment type="caution">
    <text evidence="6">The sequence shown here is derived from an EMBL/GenBank/DDBJ whole genome shotgun (WGS) entry which is preliminary data.</text>
</comment>
<sequence length="446" mass="50125">MSLKVLSAGCLLWLFLIGIVRSDDESRISFTSDELKKDGLADAVNDFGYKIMTKMINENSDKNIALSPTGVAGLLAMSLLGSVGRSYDELAQVLGFSQDVSKNRQNHEMFGELLNDLNNNETSSRTIFSDALFIEGKSNLREAYRSYLSRVYNGDAIAVDFSDRSTVRALINEWVSNMTKGKIPDFLKESLPADTRAVLLSALYFIGQWETPFLPEYTLKMNFTTPKNEVEADMMLNLGNFKHFYSIEEGVHMVALPYNDSITTMYVLKPRRPDKQSINELLNSLNYTRINKMIEEMCNRKSIIRFPKMDLKVHANLEEALKQLGIQSMFIPGQANFALMIDGSKAINKTEEELLTRINDGDGLSKIKDLKSLIDALPNPGVYVDSILHDVRITIDEYGTEAVAATSGILARTAETFYANTPFYMFIRNEKTKLVTFSAVVYDPTT</sequence>
<dbReference type="Pfam" id="PF00079">
    <property type="entry name" value="Serpin"/>
    <property type="match status" value="1"/>
</dbReference>
<name>A0A8J2W9C0_9NEOP</name>
<keyword evidence="1" id="KW-0646">Protease inhibitor</keyword>
<evidence type="ECO:0000256" key="4">
    <source>
        <dbReference type="SAM" id="SignalP"/>
    </source>
</evidence>
<dbReference type="EMBL" id="CAKASE010000078">
    <property type="protein sequence ID" value="CAG9578814.1"/>
    <property type="molecule type" value="Genomic_DNA"/>
</dbReference>
<reference evidence="6" key="1">
    <citation type="submission" date="2021-09" db="EMBL/GenBank/DDBJ databases">
        <authorList>
            <person name="Martin H S."/>
        </authorList>
    </citation>
    <scope>NUCLEOTIDE SEQUENCE</scope>
</reference>
<dbReference type="GO" id="GO:0004867">
    <property type="term" value="F:serine-type endopeptidase inhibitor activity"/>
    <property type="evidence" value="ECO:0007669"/>
    <property type="project" value="UniProtKB-KW"/>
</dbReference>
<evidence type="ECO:0000256" key="1">
    <source>
        <dbReference type="ARBA" id="ARBA00022690"/>
    </source>
</evidence>
<evidence type="ECO:0000256" key="3">
    <source>
        <dbReference type="RuleBase" id="RU000411"/>
    </source>
</evidence>
<dbReference type="PANTHER" id="PTHR11461">
    <property type="entry name" value="SERINE PROTEASE INHIBITOR, SERPIN"/>
    <property type="match status" value="1"/>
</dbReference>
<dbReference type="InterPro" id="IPR000215">
    <property type="entry name" value="Serpin_fam"/>
</dbReference>
<dbReference type="InterPro" id="IPR042185">
    <property type="entry name" value="Serpin_sf_2"/>
</dbReference>
<keyword evidence="7" id="KW-1185">Reference proteome</keyword>
<keyword evidence="2" id="KW-0722">Serine protease inhibitor</keyword>
<dbReference type="Proteomes" id="UP000789524">
    <property type="component" value="Unassembled WGS sequence"/>
</dbReference>
<dbReference type="InterPro" id="IPR036186">
    <property type="entry name" value="Serpin_sf"/>
</dbReference>
<feature type="chain" id="PRO_5035301414" evidence="4">
    <location>
        <begin position="23"/>
        <end position="446"/>
    </location>
</feature>
<evidence type="ECO:0000256" key="2">
    <source>
        <dbReference type="ARBA" id="ARBA00022900"/>
    </source>
</evidence>
<dbReference type="Gene3D" id="3.30.497.10">
    <property type="entry name" value="Antithrombin, subunit I, domain 2"/>
    <property type="match status" value="1"/>
</dbReference>
<dbReference type="CDD" id="cd00172">
    <property type="entry name" value="serpin"/>
    <property type="match status" value="1"/>
</dbReference>
<gene>
    <name evidence="6" type="ORF">DCHRY22_LOCUS12850</name>
</gene>
<organism evidence="6 7">
    <name type="scientific">Danaus chrysippus</name>
    <name type="common">African queen</name>
    <dbReference type="NCBI Taxonomy" id="151541"/>
    <lineage>
        <taxon>Eukaryota</taxon>
        <taxon>Metazoa</taxon>
        <taxon>Ecdysozoa</taxon>
        <taxon>Arthropoda</taxon>
        <taxon>Hexapoda</taxon>
        <taxon>Insecta</taxon>
        <taxon>Pterygota</taxon>
        <taxon>Neoptera</taxon>
        <taxon>Endopterygota</taxon>
        <taxon>Lepidoptera</taxon>
        <taxon>Glossata</taxon>
        <taxon>Ditrysia</taxon>
        <taxon>Papilionoidea</taxon>
        <taxon>Nymphalidae</taxon>
        <taxon>Danainae</taxon>
        <taxon>Danaini</taxon>
        <taxon>Danaina</taxon>
        <taxon>Danaus</taxon>
        <taxon>Anosia</taxon>
    </lineage>
</organism>
<dbReference type="Gene3D" id="2.30.39.10">
    <property type="entry name" value="Alpha-1-antitrypsin, domain 1"/>
    <property type="match status" value="2"/>
</dbReference>
<comment type="similarity">
    <text evidence="3">Belongs to the serpin family.</text>
</comment>